<accession>A0A7G1IKP5</accession>
<dbReference type="EMBL" id="AP023343">
    <property type="protein sequence ID" value="BCI91347.1"/>
    <property type="molecule type" value="Genomic_DNA"/>
</dbReference>
<dbReference type="Pfam" id="PF25592">
    <property type="entry name" value="DUF7937"/>
    <property type="match status" value="1"/>
</dbReference>
<sequence>MLLIAAWCLGSVVMRLTDLSTAVMLDYPYSRYDTMTLAGFDLVTAVLAIWLRLNLKNDALPARLISSLSGFLFALSVSRVILGVVLAPRFATPRRAGEPGLWQQFGPADQQRLRRDAVRPGPGHSRRRPDRAAAAPTAANAATSATAPVRSAPHPTGRTTRAAVGGGDGPVPDAGGGP</sequence>
<feature type="region of interest" description="Disordered" evidence="1">
    <location>
        <begin position="98"/>
        <end position="178"/>
    </location>
</feature>
<dbReference type="Proteomes" id="UP000516380">
    <property type="component" value="Chromosome"/>
</dbReference>
<keyword evidence="2" id="KW-0472">Membrane</keyword>
<proteinExistence type="predicted"/>
<keyword evidence="2" id="KW-0812">Transmembrane</keyword>
<feature type="compositionally biased region" description="Low complexity" evidence="1">
    <location>
        <begin position="132"/>
        <end position="163"/>
    </location>
</feature>
<keyword evidence="5" id="KW-1185">Reference proteome</keyword>
<protein>
    <recommendedName>
        <fullName evidence="3">DUF7937 domain-containing protein</fullName>
    </recommendedName>
</protein>
<reference evidence="4 5" key="1">
    <citation type="submission" date="2020-07" db="EMBL/GenBank/DDBJ databases">
        <title>Mycobacterium kansasii (former subtype) with zoonotic potential isolated from diseased indoor pet cat, Japan.</title>
        <authorList>
            <person name="Fukano H."/>
            <person name="Terazono T."/>
            <person name="Hoshino Y."/>
        </authorList>
    </citation>
    <scope>NUCLEOTIDE SEQUENCE [LARGE SCALE GENOMIC DNA]</scope>
    <source>
        <strain evidence="4 5">Kuro-I</strain>
    </source>
</reference>
<organism evidence="4 5">
    <name type="scientific">Mycobacterium kansasii</name>
    <dbReference type="NCBI Taxonomy" id="1768"/>
    <lineage>
        <taxon>Bacteria</taxon>
        <taxon>Bacillati</taxon>
        <taxon>Actinomycetota</taxon>
        <taxon>Actinomycetes</taxon>
        <taxon>Mycobacteriales</taxon>
        <taxon>Mycobacteriaceae</taxon>
        <taxon>Mycobacterium</taxon>
    </lineage>
</organism>
<evidence type="ECO:0000256" key="1">
    <source>
        <dbReference type="SAM" id="MobiDB-lite"/>
    </source>
</evidence>
<keyword evidence="2" id="KW-1133">Transmembrane helix</keyword>
<gene>
    <name evidence="4" type="ORF">NIIDMKKI_65530</name>
</gene>
<feature type="compositionally biased region" description="Gly residues" evidence="1">
    <location>
        <begin position="164"/>
        <end position="178"/>
    </location>
</feature>
<evidence type="ECO:0000256" key="2">
    <source>
        <dbReference type="SAM" id="Phobius"/>
    </source>
</evidence>
<evidence type="ECO:0000313" key="4">
    <source>
        <dbReference type="EMBL" id="BCI91347.1"/>
    </source>
</evidence>
<dbReference type="InterPro" id="IPR057697">
    <property type="entry name" value="DUF7937"/>
</dbReference>
<feature type="domain" description="DUF7937" evidence="3">
    <location>
        <begin position="2"/>
        <end position="90"/>
    </location>
</feature>
<feature type="transmembrane region" description="Helical" evidence="2">
    <location>
        <begin position="65"/>
        <end position="87"/>
    </location>
</feature>
<evidence type="ECO:0000259" key="3">
    <source>
        <dbReference type="Pfam" id="PF25592"/>
    </source>
</evidence>
<dbReference type="AlphaFoldDB" id="A0A7G1IKP5"/>
<evidence type="ECO:0000313" key="5">
    <source>
        <dbReference type="Proteomes" id="UP000516380"/>
    </source>
</evidence>
<name>A0A7G1IKP5_MYCKA</name>
<feature type="transmembrane region" description="Helical" evidence="2">
    <location>
        <begin position="32"/>
        <end position="53"/>
    </location>
</feature>